<evidence type="ECO:0000313" key="2">
    <source>
        <dbReference type="Proteomes" id="UP000324800"/>
    </source>
</evidence>
<proteinExistence type="predicted"/>
<gene>
    <name evidence="1" type="ORF">EZS28_010785</name>
</gene>
<sequence>MEELQTVNQLLLSNDFATVVDIHSAFSHILIAQDLIPFLSFTFQNQTYSYIALPFGINILRQSSLYGSELTQFKSQNFNCSEVTAGSGLDHIHGQIQIVTSAGFHIPRMDIQLEVNDNLMRFRTDKEITSEAANSNGWNSKTIIHKSALREINWWEQKLTQNFPTALIMRDPETILTMDASM</sequence>
<dbReference type="AlphaFoldDB" id="A0A5J4WGM3"/>
<organism evidence="1 2">
    <name type="scientific">Streblomastix strix</name>
    <dbReference type="NCBI Taxonomy" id="222440"/>
    <lineage>
        <taxon>Eukaryota</taxon>
        <taxon>Metamonada</taxon>
        <taxon>Preaxostyla</taxon>
        <taxon>Oxymonadida</taxon>
        <taxon>Streblomastigidae</taxon>
        <taxon>Streblomastix</taxon>
    </lineage>
</organism>
<dbReference type="SUPFAM" id="SSF56672">
    <property type="entry name" value="DNA/RNA polymerases"/>
    <property type="match status" value="1"/>
</dbReference>
<name>A0A5J4WGM3_9EUKA</name>
<comment type="caution">
    <text evidence="1">The sequence shown here is derived from an EMBL/GenBank/DDBJ whole genome shotgun (WGS) entry which is preliminary data.</text>
</comment>
<dbReference type="EMBL" id="SNRW01002164">
    <property type="protein sequence ID" value="KAA6393692.1"/>
    <property type="molecule type" value="Genomic_DNA"/>
</dbReference>
<reference evidence="1 2" key="1">
    <citation type="submission" date="2019-03" db="EMBL/GenBank/DDBJ databases">
        <title>Single cell metagenomics reveals metabolic interactions within the superorganism composed of flagellate Streblomastix strix and complex community of Bacteroidetes bacteria on its surface.</title>
        <authorList>
            <person name="Treitli S.C."/>
            <person name="Kolisko M."/>
            <person name="Husnik F."/>
            <person name="Keeling P."/>
            <person name="Hampl V."/>
        </authorList>
    </citation>
    <scope>NUCLEOTIDE SEQUENCE [LARGE SCALE GENOMIC DNA]</scope>
    <source>
        <strain evidence="1">ST1C</strain>
    </source>
</reference>
<evidence type="ECO:0000313" key="1">
    <source>
        <dbReference type="EMBL" id="KAA6393692.1"/>
    </source>
</evidence>
<accession>A0A5J4WGM3</accession>
<dbReference type="Proteomes" id="UP000324800">
    <property type="component" value="Unassembled WGS sequence"/>
</dbReference>
<evidence type="ECO:0008006" key="3">
    <source>
        <dbReference type="Google" id="ProtNLM"/>
    </source>
</evidence>
<dbReference type="InterPro" id="IPR043502">
    <property type="entry name" value="DNA/RNA_pol_sf"/>
</dbReference>
<protein>
    <recommendedName>
        <fullName evidence="3">Reverse transcriptase domain-containing protein</fullName>
    </recommendedName>
</protein>